<proteinExistence type="inferred from homology"/>
<dbReference type="Gene3D" id="3.40.50.720">
    <property type="entry name" value="NAD(P)-binding Rossmann-like Domain"/>
    <property type="match status" value="2"/>
</dbReference>
<evidence type="ECO:0000259" key="2">
    <source>
        <dbReference type="Pfam" id="PF01370"/>
    </source>
</evidence>
<evidence type="ECO:0000256" key="1">
    <source>
        <dbReference type="ARBA" id="ARBA00007637"/>
    </source>
</evidence>
<dbReference type="STRING" id="1802128.A3H64_00900"/>
<protein>
    <recommendedName>
        <fullName evidence="2">NAD-dependent epimerase/dehydratase domain-containing protein</fullName>
    </recommendedName>
</protein>
<comment type="caution">
    <text evidence="3">The sequence shown here is derived from an EMBL/GenBank/DDBJ whole genome shotgun (WGS) entry which is preliminary data.</text>
</comment>
<dbReference type="Pfam" id="PF01370">
    <property type="entry name" value="Epimerase"/>
    <property type="match status" value="1"/>
</dbReference>
<sequence>MKKAVITGGSGFIGSFLVEALQEKGYEVKIFDVKEPKFTPHVSFVKGSVTDRELVSSALQGQDVVFHLAGILGTHETVTNAYKTAEVNILGALNVLDAGKEHSVQVIDICKPNYWRNPYTITKVAAEEFCKMYRDEFDMDVRAVRWFNIFGPRQKTVEEGYQKAVPTFITNALRNKQIHIYGNGNQGTDHLYVTDAVEAAICVAQAPVEKVIETVDVGSGEEITVNDLARTILTACNSTTPIEYIPMRPGEWEDTRIRADISLLKSLGYQQKVSFPEGIQKTIEYYRTLI</sequence>
<dbReference type="Gene3D" id="3.90.25.10">
    <property type="entry name" value="UDP-galactose 4-epimerase, domain 1"/>
    <property type="match status" value="1"/>
</dbReference>
<evidence type="ECO:0000313" key="4">
    <source>
        <dbReference type="Proteomes" id="UP000178186"/>
    </source>
</evidence>
<dbReference type="Proteomes" id="UP000178186">
    <property type="component" value="Unassembled WGS sequence"/>
</dbReference>
<dbReference type="SUPFAM" id="SSF51735">
    <property type="entry name" value="NAD(P)-binding Rossmann-fold domains"/>
    <property type="match status" value="1"/>
</dbReference>
<name>A0A1G2H217_9BACT</name>
<dbReference type="AlphaFoldDB" id="A0A1G2H217"/>
<organism evidence="3 4">
    <name type="scientific">Candidatus Ryanbacteria bacterium RIFCSPLOWO2_02_FULL_45_11c</name>
    <dbReference type="NCBI Taxonomy" id="1802128"/>
    <lineage>
        <taxon>Bacteria</taxon>
        <taxon>Candidatus Ryaniibacteriota</taxon>
    </lineage>
</organism>
<accession>A0A1G2H217</accession>
<gene>
    <name evidence="3" type="ORF">A3H64_00900</name>
</gene>
<dbReference type="InterPro" id="IPR001509">
    <property type="entry name" value="Epimerase_deHydtase"/>
</dbReference>
<evidence type="ECO:0000313" key="3">
    <source>
        <dbReference type="EMBL" id="OGZ56524.1"/>
    </source>
</evidence>
<reference evidence="3 4" key="1">
    <citation type="journal article" date="2016" name="Nat. Commun.">
        <title>Thousands of microbial genomes shed light on interconnected biogeochemical processes in an aquifer system.</title>
        <authorList>
            <person name="Anantharaman K."/>
            <person name="Brown C.T."/>
            <person name="Hug L.A."/>
            <person name="Sharon I."/>
            <person name="Castelle C.J."/>
            <person name="Probst A.J."/>
            <person name="Thomas B.C."/>
            <person name="Singh A."/>
            <person name="Wilkins M.J."/>
            <person name="Karaoz U."/>
            <person name="Brodie E.L."/>
            <person name="Williams K.H."/>
            <person name="Hubbard S.S."/>
            <person name="Banfield J.F."/>
        </authorList>
    </citation>
    <scope>NUCLEOTIDE SEQUENCE [LARGE SCALE GENOMIC DNA]</scope>
</reference>
<feature type="domain" description="NAD-dependent epimerase/dehydratase" evidence="2">
    <location>
        <begin position="5"/>
        <end position="217"/>
    </location>
</feature>
<dbReference type="EMBL" id="MHNY01000010">
    <property type="protein sequence ID" value="OGZ56524.1"/>
    <property type="molecule type" value="Genomic_DNA"/>
</dbReference>
<comment type="similarity">
    <text evidence="1">Belongs to the NAD(P)-dependent epimerase/dehydratase family.</text>
</comment>
<dbReference type="InterPro" id="IPR036291">
    <property type="entry name" value="NAD(P)-bd_dom_sf"/>
</dbReference>
<dbReference type="PANTHER" id="PTHR43000">
    <property type="entry name" value="DTDP-D-GLUCOSE 4,6-DEHYDRATASE-RELATED"/>
    <property type="match status" value="1"/>
</dbReference>